<dbReference type="EMBL" id="FSRK01000001">
    <property type="protein sequence ID" value="SIN98124.1"/>
    <property type="molecule type" value="Genomic_DNA"/>
</dbReference>
<evidence type="ECO:0000313" key="2">
    <source>
        <dbReference type="EMBL" id="SIN98124.1"/>
    </source>
</evidence>
<dbReference type="SUPFAM" id="SSF52540">
    <property type="entry name" value="P-loop containing nucleoside triphosphate hydrolases"/>
    <property type="match status" value="1"/>
</dbReference>
<evidence type="ECO:0000259" key="1">
    <source>
        <dbReference type="Pfam" id="PF13521"/>
    </source>
</evidence>
<dbReference type="Pfam" id="PF13521">
    <property type="entry name" value="AAA_28"/>
    <property type="match status" value="1"/>
</dbReference>
<dbReference type="InterPro" id="IPR027417">
    <property type="entry name" value="P-loop_NTPase"/>
</dbReference>
<dbReference type="RefSeq" id="WP_074234175.1">
    <property type="nucleotide sequence ID" value="NZ_FSRK01000001.1"/>
</dbReference>
<dbReference type="OrthoDB" id="5638848at2"/>
<keyword evidence="3" id="KW-1185">Reference proteome</keyword>
<proteinExistence type="predicted"/>
<name>A0A1N6FSB1_9FLAO</name>
<evidence type="ECO:0000313" key="3">
    <source>
        <dbReference type="Proteomes" id="UP000185207"/>
    </source>
</evidence>
<dbReference type="Proteomes" id="UP000185207">
    <property type="component" value="Unassembled WGS sequence"/>
</dbReference>
<organism evidence="2 3">
    <name type="scientific">Epilithonimonas zeae</name>
    <dbReference type="NCBI Taxonomy" id="1416779"/>
    <lineage>
        <taxon>Bacteria</taxon>
        <taxon>Pseudomonadati</taxon>
        <taxon>Bacteroidota</taxon>
        <taxon>Flavobacteriia</taxon>
        <taxon>Flavobacteriales</taxon>
        <taxon>Weeksellaceae</taxon>
        <taxon>Chryseobacterium group</taxon>
        <taxon>Epilithonimonas</taxon>
    </lineage>
</organism>
<protein>
    <submittedName>
        <fullName evidence="2">Predicted ATPase</fullName>
    </submittedName>
</protein>
<feature type="domain" description="NadR/Ttd14 AAA" evidence="1">
    <location>
        <begin position="4"/>
        <end position="169"/>
    </location>
</feature>
<accession>A0A1N6FSB1</accession>
<dbReference type="Gene3D" id="3.40.50.300">
    <property type="entry name" value="P-loop containing nucleotide triphosphate hydrolases"/>
    <property type="match status" value="1"/>
</dbReference>
<gene>
    <name evidence="2" type="ORF">SAMN05444409_1447</name>
</gene>
<sequence length="177" mass="20521">MKLHVITGGPGAGKTTLINALQEKGLKIVPEDARRIIKEQILLDGNGLPWKNKALYAQLMAEASLQSYWNVINESSESIVFFDRALPDTICYMKMEKLPIPKDLTQLTETIVYHRKVFILPPWKEIYITDAERKQNWEQAVETYEQMRLTYTKFGYELVVVPKDTVEKRCQFILDLI</sequence>
<reference evidence="3" key="1">
    <citation type="submission" date="2016-11" db="EMBL/GenBank/DDBJ databases">
        <authorList>
            <person name="Varghese N."/>
            <person name="Submissions S."/>
        </authorList>
    </citation>
    <scope>NUCLEOTIDE SEQUENCE [LARGE SCALE GENOMIC DNA]</scope>
    <source>
        <strain evidence="3">DSM 27623</strain>
    </source>
</reference>
<dbReference type="AlphaFoldDB" id="A0A1N6FSB1"/>
<dbReference type="InterPro" id="IPR038727">
    <property type="entry name" value="NadR/Ttd14_AAA_dom"/>
</dbReference>